<dbReference type="AlphaFoldDB" id="A0A358HWB2"/>
<sequence length="201" mass="21344">MQGSTPVDCEVLNVIQGAGIWPDCEDKTQLLQAINTLISGGGSGGGNQDQFLHMRHIANDGVGGGVAVAGSRQTRTLNSNMLNTIPGSMFDPVANTFSLPAGRYIVDGWQTFAYVAKARIYLESTEGDAVSLIGGAAVYHNESLYASSCIPLGSQVITLSQPTTFEFRYRVALGGDATNQGYPMSFGEQEVYADLVVRKLA</sequence>
<name>A0A358HWB2_9PROT</name>
<dbReference type="Proteomes" id="UP000264179">
    <property type="component" value="Unassembled WGS sequence"/>
</dbReference>
<evidence type="ECO:0000313" key="1">
    <source>
        <dbReference type="EMBL" id="HBU99084.1"/>
    </source>
</evidence>
<reference evidence="3 4" key="1">
    <citation type="journal article" date="2018" name="Nat. Biotechnol.">
        <title>A standardized bacterial taxonomy based on genome phylogeny substantially revises the tree of life.</title>
        <authorList>
            <person name="Parks D.H."/>
            <person name="Chuvochina M."/>
            <person name="Waite D.W."/>
            <person name="Rinke C."/>
            <person name="Skarshewski A."/>
            <person name="Chaumeil P.A."/>
            <person name="Hugenholtz P."/>
        </authorList>
    </citation>
    <scope>NUCLEOTIDE SEQUENCE [LARGE SCALE GENOMIC DNA]</scope>
    <source>
        <strain evidence="1">UBA8707</strain>
        <strain evidence="2">UBA9881</strain>
    </source>
</reference>
<dbReference type="Proteomes" id="UP000264753">
    <property type="component" value="Unassembled WGS sequence"/>
</dbReference>
<protein>
    <recommendedName>
        <fullName evidence="5">Tail fiber protein</fullName>
    </recommendedName>
</protein>
<gene>
    <name evidence="1" type="ORF">DEF21_14440</name>
    <name evidence="2" type="ORF">DHR80_22835</name>
</gene>
<accession>A0A358HWB2</accession>
<evidence type="ECO:0000313" key="3">
    <source>
        <dbReference type="Proteomes" id="UP000264179"/>
    </source>
</evidence>
<organism evidence="1 4">
    <name type="scientific">Thalassospira lucentensis</name>
    <dbReference type="NCBI Taxonomy" id="168935"/>
    <lineage>
        <taxon>Bacteria</taxon>
        <taxon>Pseudomonadati</taxon>
        <taxon>Pseudomonadota</taxon>
        <taxon>Alphaproteobacteria</taxon>
        <taxon>Rhodospirillales</taxon>
        <taxon>Thalassospiraceae</taxon>
        <taxon>Thalassospira</taxon>
    </lineage>
</organism>
<dbReference type="STRING" id="168935.AUP42_04145"/>
<dbReference type="EMBL" id="DPOP01000170">
    <property type="protein sequence ID" value="HCW69988.1"/>
    <property type="molecule type" value="Genomic_DNA"/>
</dbReference>
<dbReference type="RefSeq" id="WP_276653816.1">
    <property type="nucleotide sequence ID" value="NZ_DOOG01000120.1"/>
</dbReference>
<evidence type="ECO:0000313" key="4">
    <source>
        <dbReference type="Proteomes" id="UP000264753"/>
    </source>
</evidence>
<comment type="caution">
    <text evidence="1">The sequence shown here is derived from an EMBL/GenBank/DDBJ whole genome shotgun (WGS) entry which is preliminary data.</text>
</comment>
<evidence type="ECO:0008006" key="5">
    <source>
        <dbReference type="Google" id="ProtNLM"/>
    </source>
</evidence>
<dbReference type="EMBL" id="DOOG01000120">
    <property type="protein sequence ID" value="HBU99084.1"/>
    <property type="molecule type" value="Genomic_DNA"/>
</dbReference>
<proteinExistence type="predicted"/>
<evidence type="ECO:0000313" key="2">
    <source>
        <dbReference type="EMBL" id="HCW69988.1"/>
    </source>
</evidence>